<keyword evidence="2" id="KW-1185">Reference proteome</keyword>
<protein>
    <submittedName>
        <fullName evidence="1">Uncharacterized protein</fullName>
    </submittedName>
</protein>
<accession>A0AC61YA04</accession>
<proteinExistence type="predicted"/>
<gene>
    <name evidence="1" type="ORF">FVB9532_02637</name>
</gene>
<name>A0AC61YA04_9FLAO</name>
<organism evidence="1 2">
    <name type="scientific">Mesonia oceanica</name>
    <dbReference type="NCBI Taxonomy" id="2687242"/>
    <lineage>
        <taxon>Bacteria</taxon>
        <taxon>Pseudomonadati</taxon>
        <taxon>Bacteroidota</taxon>
        <taxon>Flavobacteriia</taxon>
        <taxon>Flavobacteriales</taxon>
        <taxon>Flavobacteriaceae</taxon>
        <taxon>Mesonia</taxon>
    </lineage>
</organism>
<evidence type="ECO:0000313" key="2">
    <source>
        <dbReference type="Proteomes" id="UP000356253"/>
    </source>
</evidence>
<comment type="caution">
    <text evidence="1">The sequence shown here is derived from an EMBL/GenBank/DDBJ whole genome shotgun (WGS) entry which is preliminary data.</text>
</comment>
<sequence length="189" mass="21084">MKKLVYFLLCIFFFTACDKDDDQSSNDPIDQLPKATQTGANTVGCLVNGEAFLPKGGGLAGNKNCFYQYVDGEYYFGMQFSNSSSSGLEVKSVILATKNATIDENQIYQLNSQPFYSNSEDGRGSGYLNYTASNFEEYSTTSEITGEMTITKLDFENHIVSGTFWFDAVNEDGEVVEIREGRFDMNFTE</sequence>
<evidence type="ECO:0000313" key="1">
    <source>
        <dbReference type="EMBL" id="VVV01347.1"/>
    </source>
</evidence>
<reference evidence="1" key="1">
    <citation type="submission" date="2019-09" db="EMBL/GenBank/DDBJ databases">
        <authorList>
            <person name="Rodrigo-Torres L."/>
            <person name="Arahal R. D."/>
            <person name="Lucena T."/>
        </authorList>
    </citation>
    <scope>NUCLEOTIDE SEQUENCE</scope>
    <source>
        <strain evidence="1">ISS653</strain>
    </source>
</reference>
<dbReference type="EMBL" id="CABVMM010000010">
    <property type="protein sequence ID" value="VVV01347.1"/>
    <property type="molecule type" value="Genomic_DNA"/>
</dbReference>
<dbReference type="Proteomes" id="UP000356253">
    <property type="component" value="Unassembled WGS sequence"/>
</dbReference>